<evidence type="ECO:0000256" key="1">
    <source>
        <dbReference type="ARBA" id="ARBA00004651"/>
    </source>
</evidence>
<keyword evidence="4 6" id="KW-1133">Transmembrane helix</keyword>
<evidence type="ECO:0000313" key="7">
    <source>
        <dbReference type="EMBL" id="MBF4769418.1"/>
    </source>
</evidence>
<evidence type="ECO:0000313" key="8">
    <source>
        <dbReference type="Proteomes" id="UP000660668"/>
    </source>
</evidence>
<keyword evidence="5 6" id="KW-0472">Membrane</keyword>
<comment type="caution">
    <text evidence="7">The sequence shown here is derived from an EMBL/GenBank/DDBJ whole genome shotgun (WGS) entry which is preliminary data.</text>
</comment>
<feature type="transmembrane region" description="Helical" evidence="6">
    <location>
        <begin position="319"/>
        <end position="338"/>
    </location>
</feature>
<dbReference type="GO" id="GO:0005886">
    <property type="term" value="C:plasma membrane"/>
    <property type="evidence" value="ECO:0007669"/>
    <property type="project" value="UniProtKB-SubCell"/>
</dbReference>
<feature type="transmembrane region" description="Helical" evidence="6">
    <location>
        <begin position="383"/>
        <end position="401"/>
    </location>
</feature>
<reference evidence="7" key="1">
    <citation type="submission" date="2020-11" db="EMBL/GenBank/DDBJ databases">
        <title>Nocardioides cynanchi sp. nov., isolated from soil of rhizosphere of Cynanchum wilfordii.</title>
        <authorList>
            <person name="Lee J.-S."/>
            <person name="Suh M.K."/>
            <person name="Kim J.-S."/>
        </authorList>
    </citation>
    <scope>NUCLEOTIDE SEQUENCE</scope>
    <source>
        <strain evidence="7">KCTC 19276</strain>
    </source>
</reference>
<name>A0A930VR22_9ACTN</name>
<dbReference type="PANTHER" id="PTHR23513:SF6">
    <property type="entry name" value="MAJOR FACILITATOR SUPERFAMILY ASSOCIATED DOMAIN-CONTAINING PROTEIN"/>
    <property type="match status" value="1"/>
</dbReference>
<evidence type="ECO:0000256" key="6">
    <source>
        <dbReference type="SAM" id="Phobius"/>
    </source>
</evidence>
<dbReference type="Proteomes" id="UP000660668">
    <property type="component" value="Unassembled WGS sequence"/>
</dbReference>
<dbReference type="InterPro" id="IPR011701">
    <property type="entry name" value="MFS"/>
</dbReference>
<dbReference type="Pfam" id="PF07690">
    <property type="entry name" value="MFS_1"/>
    <property type="match status" value="1"/>
</dbReference>
<dbReference type="RefSeq" id="WP_194697568.1">
    <property type="nucleotide sequence ID" value="NZ_JADKPO010000025.1"/>
</dbReference>
<evidence type="ECO:0000256" key="3">
    <source>
        <dbReference type="ARBA" id="ARBA00022692"/>
    </source>
</evidence>
<comment type="subcellular location">
    <subcellularLocation>
        <location evidence="1">Cell membrane</location>
        <topology evidence="1">Multi-pass membrane protein</topology>
    </subcellularLocation>
</comment>
<feature type="transmembrane region" description="Helical" evidence="6">
    <location>
        <begin position="264"/>
        <end position="283"/>
    </location>
</feature>
<accession>A0A930VR22</accession>
<feature type="transmembrane region" description="Helical" evidence="6">
    <location>
        <begin position="79"/>
        <end position="97"/>
    </location>
</feature>
<protein>
    <submittedName>
        <fullName evidence="7">MFS transporter</fullName>
    </submittedName>
</protein>
<sequence length="421" mass="44674">MATTSYDVLRDRQFLRYFLSRQLSVAGSMVTLVTLPIIVYRTSGSASLTALVAACEAAPYLLFGLFSGALTDRWNRKKVMVSADVLSALLVATVPLADLVWHLTVPHVLVVAFLGPTIGVFFDGAVFGALPMLVGRSRIAEANSVSWAASSVIEMVAPSAVGVVLAFAHPAWLLGFDALTFAVSAALIGGIVRPMYDATRERAPLTGRLILADIREGLAFLVRHPGVRSFTIIGWLQCFGAGGFLALMVVWIDQRLGVGTEGLRFGLVFGAWSVGGLAASLALPRLVRRFAAARIALVAVPCSAALGVTLPFVTSWSVAGVALVVWGVFHQLVVVNTITYRQQVTPEHLLGRVNTAGRMLAWGFGWTAGAFVAGLLVGWIGLFATLVVLSLAEVVATAVAWTSPLRMMADTAAVAEVWPGR</sequence>
<evidence type="ECO:0000256" key="5">
    <source>
        <dbReference type="ARBA" id="ARBA00023136"/>
    </source>
</evidence>
<feature type="transmembrane region" description="Helical" evidence="6">
    <location>
        <begin position="145"/>
        <end position="167"/>
    </location>
</feature>
<keyword evidence="2" id="KW-1003">Cell membrane</keyword>
<dbReference type="EMBL" id="JADKPO010000025">
    <property type="protein sequence ID" value="MBF4769418.1"/>
    <property type="molecule type" value="Genomic_DNA"/>
</dbReference>
<dbReference type="PANTHER" id="PTHR23513">
    <property type="entry name" value="INTEGRAL MEMBRANE EFFLUX PROTEIN-RELATED"/>
    <property type="match status" value="1"/>
</dbReference>
<evidence type="ECO:0000256" key="4">
    <source>
        <dbReference type="ARBA" id="ARBA00022989"/>
    </source>
</evidence>
<feature type="transmembrane region" description="Helical" evidence="6">
    <location>
        <begin position="295"/>
        <end position="313"/>
    </location>
</feature>
<gene>
    <name evidence="7" type="ORF">ISU10_16740</name>
</gene>
<dbReference type="InterPro" id="IPR036259">
    <property type="entry name" value="MFS_trans_sf"/>
</dbReference>
<dbReference type="AlphaFoldDB" id="A0A930VR22"/>
<dbReference type="GO" id="GO:0022857">
    <property type="term" value="F:transmembrane transporter activity"/>
    <property type="evidence" value="ECO:0007669"/>
    <property type="project" value="InterPro"/>
</dbReference>
<feature type="transmembrane region" description="Helical" evidence="6">
    <location>
        <begin position="109"/>
        <end position="133"/>
    </location>
</feature>
<feature type="transmembrane region" description="Helical" evidence="6">
    <location>
        <begin position="232"/>
        <end position="252"/>
    </location>
</feature>
<dbReference type="Gene3D" id="1.20.1250.20">
    <property type="entry name" value="MFS general substrate transporter like domains"/>
    <property type="match status" value="1"/>
</dbReference>
<keyword evidence="8" id="KW-1185">Reference proteome</keyword>
<evidence type="ECO:0000256" key="2">
    <source>
        <dbReference type="ARBA" id="ARBA00022475"/>
    </source>
</evidence>
<proteinExistence type="predicted"/>
<dbReference type="SUPFAM" id="SSF103473">
    <property type="entry name" value="MFS general substrate transporter"/>
    <property type="match status" value="1"/>
</dbReference>
<feature type="transmembrane region" description="Helical" evidence="6">
    <location>
        <begin position="46"/>
        <end position="67"/>
    </location>
</feature>
<feature type="transmembrane region" description="Helical" evidence="6">
    <location>
        <begin position="173"/>
        <end position="192"/>
    </location>
</feature>
<feature type="transmembrane region" description="Helical" evidence="6">
    <location>
        <begin position="21"/>
        <end position="40"/>
    </location>
</feature>
<keyword evidence="3 6" id="KW-0812">Transmembrane</keyword>
<feature type="transmembrane region" description="Helical" evidence="6">
    <location>
        <begin position="359"/>
        <end position="377"/>
    </location>
</feature>
<dbReference type="CDD" id="cd06173">
    <property type="entry name" value="MFS_MefA_like"/>
    <property type="match status" value="1"/>
</dbReference>
<organism evidence="7 8">
    <name type="scientific">Nocardioides agariphilus</name>
    <dbReference type="NCBI Taxonomy" id="433664"/>
    <lineage>
        <taxon>Bacteria</taxon>
        <taxon>Bacillati</taxon>
        <taxon>Actinomycetota</taxon>
        <taxon>Actinomycetes</taxon>
        <taxon>Propionibacteriales</taxon>
        <taxon>Nocardioidaceae</taxon>
        <taxon>Nocardioides</taxon>
    </lineage>
</organism>